<dbReference type="EMBL" id="KV407459">
    <property type="protein sequence ID" value="KZF22186.1"/>
    <property type="molecule type" value="Genomic_DNA"/>
</dbReference>
<accession>A0A165GHE6</accession>
<evidence type="ECO:0000313" key="2">
    <source>
        <dbReference type="EMBL" id="KZF22186.1"/>
    </source>
</evidence>
<sequence>MRDPRAGKLRPLRKILKDPTEEVHIYCFDAHLPAAPQTKGILLRKVLKICQKHPEDIEAIFSSNVFHWDTHSRNFLIPPEAMQFLKKITIKTRALEHTLSLSMERQPDSQGSALRALLAWLDIGFHTNPFKIDISFPSTPFAHAVETIFTLQKEHLLPWFPTVDCKRSKLNPDAILTDVSGTTFHMSMMEPLRASATFETASISGPIFLEKYIRGLGQLSSIYVGRHLENDEAAKPTANGNVGNLHSSKPTETSSKYSKCNLLPAHVHC</sequence>
<dbReference type="RefSeq" id="XP_018187741.1">
    <property type="nucleotide sequence ID" value="XM_018329251.1"/>
</dbReference>
<protein>
    <submittedName>
        <fullName evidence="2">Uncharacterized protein</fullName>
    </submittedName>
</protein>
<proteinExistence type="predicted"/>
<feature type="region of interest" description="Disordered" evidence="1">
    <location>
        <begin position="234"/>
        <end position="256"/>
    </location>
</feature>
<organism evidence="2 3">
    <name type="scientific">Xylona heveae (strain CBS 132557 / TC161)</name>
    <dbReference type="NCBI Taxonomy" id="1328760"/>
    <lineage>
        <taxon>Eukaryota</taxon>
        <taxon>Fungi</taxon>
        <taxon>Dikarya</taxon>
        <taxon>Ascomycota</taxon>
        <taxon>Pezizomycotina</taxon>
        <taxon>Xylonomycetes</taxon>
        <taxon>Xylonales</taxon>
        <taxon>Xylonaceae</taxon>
        <taxon>Xylona</taxon>
    </lineage>
</organism>
<reference evidence="2 3" key="1">
    <citation type="journal article" date="2016" name="Fungal Biol.">
        <title>The genome of Xylona heveae provides a window into fungal endophytism.</title>
        <authorList>
            <person name="Gazis R."/>
            <person name="Kuo A."/>
            <person name="Riley R."/>
            <person name="LaButti K."/>
            <person name="Lipzen A."/>
            <person name="Lin J."/>
            <person name="Amirebrahimi M."/>
            <person name="Hesse C.N."/>
            <person name="Spatafora J.W."/>
            <person name="Henrissat B."/>
            <person name="Hainaut M."/>
            <person name="Grigoriev I.V."/>
            <person name="Hibbett D.S."/>
        </authorList>
    </citation>
    <scope>NUCLEOTIDE SEQUENCE [LARGE SCALE GENOMIC DNA]</scope>
    <source>
        <strain evidence="2 3">TC161</strain>
    </source>
</reference>
<feature type="compositionally biased region" description="Polar residues" evidence="1">
    <location>
        <begin position="238"/>
        <end position="256"/>
    </location>
</feature>
<evidence type="ECO:0000313" key="3">
    <source>
        <dbReference type="Proteomes" id="UP000076632"/>
    </source>
</evidence>
<gene>
    <name evidence="2" type="ORF">L228DRAFT_147947</name>
</gene>
<dbReference type="InParanoid" id="A0A165GHE6"/>
<dbReference type="Proteomes" id="UP000076632">
    <property type="component" value="Unassembled WGS sequence"/>
</dbReference>
<name>A0A165GHE6_XYLHT</name>
<evidence type="ECO:0000256" key="1">
    <source>
        <dbReference type="SAM" id="MobiDB-lite"/>
    </source>
</evidence>
<dbReference type="GeneID" id="28894388"/>
<keyword evidence="3" id="KW-1185">Reference proteome</keyword>
<dbReference type="AlphaFoldDB" id="A0A165GHE6"/>